<comment type="similarity">
    <text evidence="7">Belongs to the binding-protein-dependent transport system permease family.</text>
</comment>
<dbReference type="Proteomes" id="UP000032809">
    <property type="component" value="Chromosome I"/>
</dbReference>
<feature type="transmembrane region" description="Helical" evidence="7">
    <location>
        <begin position="115"/>
        <end position="136"/>
    </location>
</feature>
<dbReference type="CDD" id="cd06261">
    <property type="entry name" value="TM_PBP2"/>
    <property type="match status" value="1"/>
</dbReference>
<dbReference type="InterPro" id="IPR000515">
    <property type="entry name" value="MetI-like"/>
</dbReference>
<proteinExistence type="inferred from homology"/>
<keyword evidence="2 7" id="KW-0813">Transport</keyword>
<dbReference type="PANTHER" id="PTHR43744">
    <property type="entry name" value="ABC TRANSPORTER PERMEASE PROTEIN MG189-RELATED-RELATED"/>
    <property type="match status" value="1"/>
</dbReference>
<evidence type="ECO:0000256" key="5">
    <source>
        <dbReference type="ARBA" id="ARBA00022989"/>
    </source>
</evidence>
<reference evidence="10" key="1">
    <citation type="submission" date="2014-11" db="EMBL/GenBank/DDBJ databases">
        <authorList>
            <person name="Wibberg D."/>
        </authorList>
    </citation>
    <scope>NUCLEOTIDE SEQUENCE [LARGE SCALE GENOMIC DNA]</scope>
    <source>
        <strain evidence="10">L3</strain>
    </source>
</reference>
<keyword evidence="10" id="KW-1185">Reference proteome</keyword>
<evidence type="ECO:0000256" key="3">
    <source>
        <dbReference type="ARBA" id="ARBA00022475"/>
    </source>
</evidence>
<evidence type="ECO:0000313" key="10">
    <source>
        <dbReference type="Proteomes" id="UP000032809"/>
    </source>
</evidence>
<evidence type="ECO:0000256" key="2">
    <source>
        <dbReference type="ARBA" id="ARBA00022448"/>
    </source>
</evidence>
<dbReference type="Pfam" id="PF00528">
    <property type="entry name" value="BPD_transp_1"/>
    <property type="match status" value="1"/>
</dbReference>
<feature type="transmembrane region" description="Helical" evidence="7">
    <location>
        <begin position="148"/>
        <end position="169"/>
    </location>
</feature>
<dbReference type="HOGENOM" id="CLU_016047_1_1_0"/>
<dbReference type="KEGG" id="dtn:DTL3_1504"/>
<dbReference type="PROSITE" id="PS50928">
    <property type="entry name" value="ABC_TM1"/>
    <property type="match status" value="1"/>
</dbReference>
<dbReference type="InterPro" id="IPR035906">
    <property type="entry name" value="MetI-like_sf"/>
</dbReference>
<evidence type="ECO:0000259" key="8">
    <source>
        <dbReference type="PROSITE" id="PS50928"/>
    </source>
</evidence>
<dbReference type="AlphaFoldDB" id="A0A0C7P3E4"/>
<feature type="transmembrane region" description="Helical" evidence="7">
    <location>
        <begin position="12"/>
        <end position="38"/>
    </location>
</feature>
<comment type="subcellular location">
    <subcellularLocation>
        <location evidence="1 7">Cell membrane</location>
        <topology evidence="1 7">Multi-pass membrane protein</topology>
    </subcellularLocation>
</comment>
<dbReference type="GO" id="GO:0005886">
    <property type="term" value="C:plasma membrane"/>
    <property type="evidence" value="ECO:0007669"/>
    <property type="project" value="UniProtKB-SubCell"/>
</dbReference>
<evidence type="ECO:0000256" key="7">
    <source>
        <dbReference type="RuleBase" id="RU363032"/>
    </source>
</evidence>
<keyword evidence="6 7" id="KW-0472">Membrane</keyword>
<evidence type="ECO:0000313" key="9">
    <source>
        <dbReference type="EMBL" id="CEP78795.1"/>
    </source>
</evidence>
<organism evidence="9 10">
    <name type="scientific">Defluviitoga tunisiensis</name>
    <dbReference type="NCBI Taxonomy" id="1006576"/>
    <lineage>
        <taxon>Bacteria</taxon>
        <taxon>Thermotogati</taxon>
        <taxon>Thermotogota</taxon>
        <taxon>Thermotogae</taxon>
        <taxon>Petrotogales</taxon>
        <taxon>Petrotogaceae</taxon>
        <taxon>Defluviitoga</taxon>
    </lineage>
</organism>
<gene>
    <name evidence="9" type="primary">ugpE2</name>
    <name evidence="9" type="ORF">DTL3_1504</name>
</gene>
<evidence type="ECO:0000256" key="6">
    <source>
        <dbReference type="ARBA" id="ARBA00023136"/>
    </source>
</evidence>
<keyword evidence="5 7" id="KW-1133">Transmembrane helix</keyword>
<dbReference type="OrthoDB" id="37175at2"/>
<keyword evidence="3" id="KW-1003">Cell membrane</keyword>
<dbReference type="EMBL" id="LN824141">
    <property type="protein sequence ID" value="CEP78795.1"/>
    <property type="molecule type" value="Genomic_DNA"/>
</dbReference>
<accession>A0A0C7P3E4</accession>
<feature type="domain" description="ABC transmembrane type-1" evidence="8">
    <location>
        <begin position="80"/>
        <end position="269"/>
    </location>
</feature>
<sequence>MSKQKSFLFSTVADILIWIFLIVFAIIVLVPLIFMFTASFMPAKDIMSIPYPWIPKTLYIENYWQALRGNDGSFIFVRNILNSFLVASVTSLGTILLCSITGYGLAKFRFKGRNFILMMILSTMMIPFEAIMIPLYLIVTNFGWQDTYWALIVPFLMSAFGVFLMRQFLLTFPDELLDAARIDGASEIGIFFRVVLPNSLPPIATLAILTFRSQWDSLLWPLLVIQSPKMKTIPLYIVQFAEEKFTNEGALMAAAVIASVPMLILFLSLTKYFIGGSNVYTGGKE</sequence>
<dbReference type="SUPFAM" id="SSF161098">
    <property type="entry name" value="MetI-like"/>
    <property type="match status" value="1"/>
</dbReference>
<keyword evidence="4 7" id="KW-0812">Transmembrane</keyword>
<protein>
    <submittedName>
        <fullName evidence="9">ABC transporter permease</fullName>
    </submittedName>
</protein>
<dbReference type="PANTHER" id="PTHR43744:SF12">
    <property type="entry name" value="ABC TRANSPORTER PERMEASE PROTEIN MG189-RELATED"/>
    <property type="match status" value="1"/>
</dbReference>
<feature type="transmembrane region" description="Helical" evidence="7">
    <location>
        <begin position="250"/>
        <end position="274"/>
    </location>
</feature>
<dbReference type="RefSeq" id="WP_045088175.1">
    <property type="nucleotide sequence ID" value="NZ_LN824141.1"/>
</dbReference>
<evidence type="ECO:0000256" key="4">
    <source>
        <dbReference type="ARBA" id="ARBA00022692"/>
    </source>
</evidence>
<name>A0A0C7P3E4_DEFTU</name>
<evidence type="ECO:0000256" key="1">
    <source>
        <dbReference type="ARBA" id="ARBA00004651"/>
    </source>
</evidence>
<dbReference type="STRING" id="1006576.DTL3_1504"/>
<dbReference type="Gene3D" id="1.10.3720.10">
    <property type="entry name" value="MetI-like"/>
    <property type="match status" value="1"/>
</dbReference>
<feature type="transmembrane region" description="Helical" evidence="7">
    <location>
        <begin position="80"/>
        <end position="103"/>
    </location>
</feature>
<feature type="transmembrane region" description="Helical" evidence="7">
    <location>
        <begin position="190"/>
        <end position="211"/>
    </location>
</feature>
<dbReference type="GO" id="GO:0055085">
    <property type="term" value="P:transmembrane transport"/>
    <property type="evidence" value="ECO:0007669"/>
    <property type="project" value="InterPro"/>
</dbReference>